<evidence type="ECO:0000313" key="16">
    <source>
        <dbReference type="Proteomes" id="UP000236736"/>
    </source>
</evidence>
<comment type="catalytic activity">
    <reaction evidence="12">
        <text>pyruvate + ATP = phosphoenolpyruvate + ADP + H(+)</text>
        <dbReference type="Rhea" id="RHEA:18157"/>
        <dbReference type="ChEBI" id="CHEBI:15361"/>
        <dbReference type="ChEBI" id="CHEBI:15378"/>
        <dbReference type="ChEBI" id="CHEBI:30616"/>
        <dbReference type="ChEBI" id="CHEBI:58702"/>
        <dbReference type="ChEBI" id="CHEBI:456216"/>
        <dbReference type="EC" id="2.7.1.40"/>
    </reaction>
</comment>
<dbReference type="Gene3D" id="2.40.33.10">
    <property type="entry name" value="PK beta-barrel domain-like"/>
    <property type="match status" value="1"/>
</dbReference>
<feature type="compositionally biased region" description="Polar residues" evidence="13">
    <location>
        <begin position="1"/>
        <end position="14"/>
    </location>
</feature>
<dbReference type="SUPFAM" id="SSF50800">
    <property type="entry name" value="PK beta-barrel domain-like"/>
    <property type="match status" value="1"/>
</dbReference>
<dbReference type="GO" id="GO:0004743">
    <property type="term" value="F:pyruvate kinase activity"/>
    <property type="evidence" value="ECO:0007669"/>
    <property type="project" value="UniProtKB-EC"/>
</dbReference>
<dbReference type="GO" id="GO:0030955">
    <property type="term" value="F:potassium ion binding"/>
    <property type="evidence" value="ECO:0007669"/>
    <property type="project" value="InterPro"/>
</dbReference>
<organism evidence="15 16">
    <name type="scientific">Algoriphagus boritolerans DSM 17298 = JCM 18970</name>
    <dbReference type="NCBI Taxonomy" id="1120964"/>
    <lineage>
        <taxon>Bacteria</taxon>
        <taxon>Pseudomonadati</taxon>
        <taxon>Bacteroidota</taxon>
        <taxon>Cytophagia</taxon>
        <taxon>Cytophagales</taxon>
        <taxon>Cyclobacteriaceae</taxon>
        <taxon>Algoriphagus</taxon>
    </lineage>
</organism>
<comment type="similarity">
    <text evidence="2 12">Belongs to the pyruvate kinase family.</text>
</comment>
<keyword evidence="5" id="KW-0479">Metal-binding</keyword>
<dbReference type="InterPro" id="IPR015813">
    <property type="entry name" value="Pyrv/PenolPyrv_kinase-like_dom"/>
</dbReference>
<keyword evidence="10 12" id="KW-0324">Glycolysis</keyword>
<keyword evidence="11 15" id="KW-0670">Pyruvate</keyword>
<keyword evidence="16" id="KW-1185">Reference proteome</keyword>
<keyword evidence="9 12" id="KW-0460">Magnesium</keyword>
<dbReference type="InterPro" id="IPR015806">
    <property type="entry name" value="Pyrv_Knase_insert_dom_sf"/>
</dbReference>
<evidence type="ECO:0000256" key="9">
    <source>
        <dbReference type="ARBA" id="ARBA00022842"/>
    </source>
</evidence>
<reference evidence="16" key="1">
    <citation type="submission" date="2016-10" db="EMBL/GenBank/DDBJ databases">
        <authorList>
            <person name="Varghese N."/>
            <person name="Submissions S."/>
        </authorList>
    </citation>
    <scope>NUCLEOTIDE SEQUENCE [LARGE SCALE GENOMIC DNA]</scope>
    <source>
        <strain evidence="16">DSM 17298</strain>
    </source>
</reference>
<protein>
    <recommendedName>
        <fullName evidence="3 12">Pyruvate kinase</fullName>
        <ecNumber evidence="3 12">2.7.1.40</ecNumber>
    </recommendedName>
</protein>
<evidence type="ECO:0000256" key="13">
    <source>
        <dbReference type="SAM" id="MobiDB-lite"/>
    </source>
</evidence>
<evidence type="ECO:0000256" key="2">
    <source>
        <dbReference type="ARBA" id="ARBA00008663"/>
    </source>
</evidence>
<dbReference type="SUPFAM" id="SSF51621">
    <property type="entry name" value="Phosphoenolpyruvate/pyruvate domain"/>
    <property type="match status" value="1"/>
</dbReference>
<keyword evidence="4 12" id="KW-0808">Transferase</keyword>
<dbReference type="EMBL" id="FNVR01000001">
    <property type="protein sequence ID" value="SEF42559.1"/>
    <property type="molecule type" value="Genomic_DNA"/>
</dbReference>
<proteinExistence type="inferred from homology"/>
<evidence type="ECO:0000256" key="6">
    <source>
        <dbReference type="ARBA" id="ARBA00022741"/>
    </source>
</evidence>
<evidence type="ECO:0000256" key="8">
    <source>
        <dbReference type="ARBA" id="ARBA00022840"/>
    </source>
</evidence>
<evidence type="ECO:0000256" key="10">
    <source>
        <dbReference type="ARBA" id="ARBA00023152"/>
    </source>
</evidence>
<dbReference type="GO" id="GO:0005524">
    <property type="term" value="F:ATP binding"/>
    <property type="evidence" value="ECO:0007669"/>
    <property type="project" value="UniProtKB-KW"/>
</dbReference>
<dbReference type="InterPro" id="IPR040442">
    <property type="entry name" value="Pyrv_kinase-like_dom_sf"/>
</dbReference>
<dbReference type="InterPro" id="IPR015793">
    <property type="entry name" value="Pyrv_Knase_brl"/>
</dbReference>
<evidence type="ECO:0000313" key="15">
    <source>
        <dbReference type="EMBL" id="SEF42559.1"/>
    </source>
</evidence>
<dbReference type="Pfam" id="PF00224">
    <property type="entry name" value="PK"/>
    <property type="match status" value="1"/>
</dbReference>
<dbReference type="Gene3D" id="3.20.20.60">
    <property type="entry name" value="Phosphoenolpyruvate-binding domains"/>
    <property type="match status" value="1"/>
</dbReference>
<gene>
    <name evidence="15" type="ORF">SAMN03080598_00149</name>
</gene>
<dbReference type="InterPro" id="IPR001697">
    <property type="entry name" value="Pyr_Knase"/>
</dbReference>
<evidence type="ECO:0000256" key="1">
    <source>
        <dbReference type="ARBA" id="ARBA00004997"/>
    </source>
</evidence>
<name>A0A1H5RW70_9BACT</name>
<evidence type="ECO:0000256" key="5">
    <source>
        <dbReference type="ARBA" id="ARBA00022723"/>
    </source>
</evidence>
<dbReference type="PRINTS" id="PR01050">
    <property type="entry name" value="PYRUVTKNASE"/>
</dbReference>
<evidence type="ECO:0000256" key="3">
    <source>
        <dbReference type="ARBA" id="ARBA00012142"/>
    </source>
</evidence>
<evidence type="ECO:0000256" key="7">
    <source>
        <dbReference type="ARBA" id="ARBA00022777"/>
    </source>
</evidence>
<dbReference type="InterPro" id="IPR011037">
    <property type="entry name" value="Pyrv_Knase-like_insert_dom_sf"/>
</dbReference>
<evidence type="ECO:0000256" key="4">
    <source>
        <dbReference type="ARBA" id="ARBA00022679"/>
    </source>
</evidence>
<dbReference type="GO" id="GO:0000287">
    <property type="term" value="F:magnesium ion binding"/>
    <property type="evidence" value="ECO:0007669"/>
    <property type="project" value="InterPro"/>
</dbReference>
<keyword evidence="7 12" id="KW-0418">Kinase</keyword>
<evidence type="ECO:0000259" key="14">
    <source>
        <dbReference type="Pfam" id="PF00224"/>
    </source>
</evidence>
<evidence type="ECO:0000256" key="12">
    <source>
        <dbReference type="RuleBase" id="RU000504"/>
    </source>
</evidence>
<dbReference type="EC" id="2.7.1.40" evidence="3 12"/>
<dbReference type="GO" id="GO:0016301">
    <property type="term" value="F:kinase activity"/>
    <property type="evidence" value="ECO:0007669"/>
    <property type="project" value="UniProtKB-KW"/>
</dbReference>
<comment type="pathway">
    <text evidence="1 12">Carbohydrate degradation; glycolysis; pyruvate from D-glyceraldehyde 3-phosphate: step 5/5.</text>
</comment>
<dbReference type="AlphaFoldDB" id="A0A1H5RW70"/>
<dbReference type="UniPathway" id="UPA00109">
    <property type="reaction ID" value="UER00188"/>
</dbReference>
<accession>A0A1H5RW70</accession>
<feature type="region of interest" description="Disordered" evidence="13">
    <location>
        <begin position="1"/>
        <end position="21"/>
    </location>
</feature>
<dbReference type="Proteomes" id="UP000236736">
    <property type="component" value="Unassembled WGS sequence"/>
</dbReference>
<evidence type="ECO:0000256" key="11">
    <source>
        <dbReference type="ARBA" id="ARBA00023317"/>
    </source>
</evidence>
<sequence>MNSNTSFESKNSEIAINPKNPMSDSLKEIKSQLTALHQSMAEVQEEFASLLKSIHPVNRESGLNFLKYLILRKTDVRDLQLLLHENGLSSLASCESHTHRQIQVTLQHLGSKFGELDPCTMELGTKKIEENSQRLFGEKSENWPSAVMVTFDASFLKEKDLISKLLKKGMGTARINCAHDDESVWQEMVDRIRLASKETGIPCKIHVDLAGPKIRTKLLAKGRKKGRVKIENGQTVWLSNTSKGFRAKDTVISPNEPGVIEGLKPGDRVFIDDGLILAVVEKAEKDKAELKITRISSKKPFIKNEKGINFPDCSLQISSLTDFDRECLNFVCANADTVGFSFVRSAHDIADLRLALQEIVADIPFIILKIETHEAVKNLPSLLLEAMKDEVCGVMIARGDLAVEIGFERLVEIQDEILWLCEAAHVPVIWATQVLENLHKSGVATRAEVTDAGHAARAECIMINKGIHTIEVLKTLRDISQRSVALRIKNRLVFRPLNIAKDFF</sequence>
<dbReference type="PANTHER" id="PTHR11817">
    <property type="entry name" value="PYRUVATE KINASE"/>
    <property type="match status" value="1"/>
</dbReference>
<dbReference type="STRING" id="1120964.GCA_001313265_00214"/>
<keyword evidence="6" id="KW-0547">Nucleotide-binding</keyword>
<keyword evidence="8" id="KW-0067">ATP-binding</keyword>
<feature type="domain" description="Pyruvate kinase barrel" evidence="14">
    <location>
        <begin position="158"/>
        <end position="463"/>
    </location>
</feature>